<proteinExistence type="predicted"/>
<dbReference type="Pfam" id="PF02212">
    <property type="entry name" value="GED"/>
    <property type="match status" value="1"/>
</dbReference>
<dbReference type="GO" id="GO:0003924">
    <property type="term" value="F:GTPase activity"/>
    <property type="evidence" value="ECO:0007669"/>
    <property type="project" value="InterPro"/>
</dbReference>
<comment type="caution">
    <text evidence="6">The sequence shown here is derived from an EMBL/GenBank/DDBJ whole genome shotgun (WGS) entry which is preliminary data.</text>
</comment>
<evidence type="ECO:0000256" key="3">
    <source>
        <dbReference type="ARBA" id="ARBA00023175"/>
    </source>
</evidence>
<dbReference type="SMART" id="SM00053">
    <property type="entry name" value="DYNc"/>
    <property type="match status" value="1"/>
</dbReference>
<evidence type="ECO:0000313" key="6">
    <source>
        <dbReference type="EMBL" id="KAF9689273.1"/>
    </source>
</evidence>
<dbReference type="GO" id="GO:0005737">
    <property type="term" value="C:cytoplasm"/>
    <property type="evidence" value="ECO:0007669"/>
    <property type="project" value="TreeGrafter"/>
</dbReference>
<dbReference type="InterPro" id="IPR045063">
    <property type="entry name" value="Dynamin_N"/>
</dbReference>
<dbReference type="InterPro" id="IPR003130">
    <property type="entry name" value="GED"/>
</dbReference>
<dbReference type="InterPro" id="IPR001401">
    <property type="entry name" value="Dynamin_GTPase"/>
</dbReference>
<dbReference type="AlphaFoldDB" id="A0A835NAE9"/>
<evidence type="ECO:0000313" key="7">
    <source>
        <dbReference type="Proteomes" id="UP000657918"/>
    </source>
</evidence>
<evidence type="ECO:0000259" key="5">
    <source>
        <dbReference type="PROSITE" id="PS51718"/>
    </source>
</evidence>
<gene>
    <name evidence="6" type="ORF">SADUNF_Sadunf01G0074800</name>
</gene>
<dbReference type="InterPro" id="IPR022812">
    <property type="entry name" value="Dynamin"/>
</dbReference>
<dbReference type="GO" id="GO:0008017">
    <property type="term" value="F:microtubule binding"/>
    <property type="evidence" value="ECO:0007669"/>
    <property type="project" value="TreeGrafter"/>
</dbReference>
<dbReference type="InterPro" id="IPR020850">
    <property type="entry name" value="GED_dom"/>
</dbReference>
<evidence type="ECO:0000259" key="4">
    <source>
        <dbReference type="PROSITE" id="PS51388"/>
    </source>
</evidence>
<feature type="domain" description="GED" evidence="4">
    <location>
        <begin position="603"/>
        <end position="696"/>
    </location>
</feature>
<dbReference type="GO" id="GO:0005874">
    <property type="term" value="C:microtubule"/>
    <property type="evidence" value="ECO:0007669"/>
    <property type="project" value="TreeGrafter"/>
</dbReference>
<dbReference type="PRINTS" id="PR00195">
    <property type="entry name" value="DYNAMIN"/>
</dbReference>
<keyword evidence="7" id="KW-1185">Reference proteome</keyword>
<dbReference type="GO" id="GO:0005525">
    <property type="term" value="F:GTP binding"/>
    <property type="evidence" value="ECO:0007669"/>
    <property type="project" value="UniProtKB-KW"/>
</dbReference>
<accession>A0A835NAE9</accession>
<keyword evidence="1" id="KW-0547">Nucleotide-binding</keyword>
<dbReference type="SMART" id="SM00302">
    <property type="entry name" value="GED"/>
    <property type="match status" value="1"/>
</dbReference>
<sequence length="697" mass="78367">MYLSICKKMGGSKRGFIKISNDKKGFNSSVYEEDSLPLVSAEENLLALVIGDEDQPTPINSMPIMSSFNDRIRPILDAVDQLRNLKVMKEGIQLPTIVVVGDQSSGKSSVLESLASISLPRGQGICTRVPLIMRLQHNTSIIPEIFLEFNGKTIQTDEANVADAINIATEEIAGGGKGISNAPLTLVVKKNGVPDLTMVDLPGITRVPVHGQPDNIYEQIAEIVMHYIQPEESIILNVLPASVDFTTCESIRMSRQVDKTGQRTLAVVTKADKAPEGLLEKVTADDVNIGLGYVCVRNRIGDESYDNARMEEANMFATHPLLSRIDKSIVGIPVLAKKLMQIQATIMAKCWPEIVGKINEKLNDNVEELNRMPKAMSSVAEFLTAFMQVIGSCKESLRKILVRGEYDEYPDDRKMHGVARVAEMFNQYSDDLLNCPESDHTRNFLMDEIRVLDEAKAIELPNFLPRFTFLSLLQRKVEGVSHIPFGFVEKVWAYFENLVLSVSKYHTENYPQVLLTTKRACQNLMVKMREQSIEWVSEIVQMEKLTDYTSNPEYLNEWNMLMSHRQAFIDHVQKNESSKMKIDGFGEVDIGNLKEYQPLLSSAFDLKMRMTAYWKIVLRRLVDCMALHLQLSVRNLVNKELEKEIVTALMGTNGGKLEMMLEEAPSVAAKRRRLNASIELLREARDVLSNIMDTVSA</sequence>
<dbReference type="InterPro" id="IPR030381">
    <property type="entry name" value="G_DYNAMIN_dom"/>
</dbReference>
<evidence type="ECO:0000256" key="1">
    <source>
        <dbReference type="ARBA" id="ARBA00022741"/>
    </source>
</evidence>
<dbReference type="SUPFAM" id="SSF52540">
    <property type="entry name" value="P-loop containing nucleoside triphosphate hydrolases"/>
    <property type="match status" value="1"/>
</dbReference>
<evidence type="ECO:0008006" key="8">
    <source>
        <dbReference type="Google" id="ProtNLM"/>
    </source>
</evidence>
<protein>
    <recommendedName>
        <fullName evidence="8">Dynamin-related protein 4C-like</fullName>
    </recommendedName>
</protein>
<dbReference type="OrthoDB" id="5061070at2759"/>
<name>A0A835NAE9_9ROSI</name>
<dbReference type="InterPro" id="IPR027417">
    <property type="entry name" value="P-loop_NTPase"/>
</dbReference>
<dbReference type="GO" id="GO:0016020">
    <property type="term" value="C:membrane"/>
    <property type="evidence" value="ECO:0007669"/>
    <property type="project" value="TreeGrafter"/>
</dbReference>
<evidence type="ECO:0000256" key="2">
    <source>
        <dbReference type="ARBA" id="ARBA00023134"/>
    </source>
</evidence>
<dbReference type="PANTHER" id="PTHR11566">
    <property type="entry name" value="DYNAMIN"/>
    <property type="match status" value="1"/>
</dbReference>
<dbReference type="Gene3D" id="1.20.120.1240">
    <property type="entry name" value="Dynamin, middle domain"/>
    <property type="match status" value="1"/>
</dbReference>
<dbReference type="Proteomes" id="UP000657918">
    <property type="component" value="Unassembled WGS sequence"/>
</dbReference>
<organism evidence="6 7">
    <name type="scientific">Salix dunnii</name>
    <dbReference type="NCBI Taxonomy" id="1413687"/>
    <lineage>
        <taxon>Eukaryota</taxon>
        <taxon>Viridiplantae</taxon>
        <taxon>Streptophyta</taxon>
        <taxon>Embryophyta</taxon>
        <taxon>Tracheophyta</taxon>
        <taxon>Spermatophyta</taxon>
        <taxon>Magnoliopsida</taxon>
        <taxon>eudicotyledons</taxon>
        <taxon>Gunneridae</taxon>
        <taxon>Pentapetalae</taxon>
        <taxon>rosids</taxon>
        <taxon>fabids</taxon>
        <taxon>Malpighiales</taxon>
        <taxon>Salicaceae</taxon>
        <taxon>Saliceae</taxon>
        <taxon>Salix</taxon>
    </lineage>
</organism>
<feature type="domain" description="Dynamin-type G" evidence="5">
    <location>
        <begin position="91"/>
        <end position="352"/>
    </location>
</feature>
<dbReference type="Pfam" id="PF01031">
    <property type="entry name" value="Dynamin_M"/>
    <property type="match status" value="1"/>
</dbReference>
<dbReference type="Gene3D" id="3.40.50.300">
    <property type="entry name" value="P-loop containing nucleotide triphosphate hydrolases"/>
    <property type="match status" value="1"/>
</dbReference>
<dbReference type="PROSITE" id="PS51718">
    <property type="entry name" value="G_DYNAMIN_2"/>
    <property type="match status" value="1"/>
</dbReference>
<dbReference type="EMBL" id="JADGMS010000001">
    <property type="protein sequence ID" value="KAF9689273.1"/>
    <property type="molecule type" value="Genomic_DNA"/>
</dbReference>
<keyword evidence="2" id="KW-0342">GTP-binding</keyword>
<dbReference type="CDD" id="cd08771">
    <property type="entry name" value="DLP_1"/>
    <property type="match status" value="1"/>
</dbReference>
<dbReference type="PROSITE" id="PS51388">
    <property type="entry name" value="GED"/>
    <property type="match status" value="1"/>
</dbReference>
<dbReference type="PANTHER" id="PTHR11566:SF173">
    <property type="entry name" value="DYNAMIN-RELATED PROTEIN 4C"/>
    <property type="match status" value="1"/>
</dbReference>
<dbReference type="FunFam" id="3.40.50.300:FF:001237">
    <property type="entry name" value="Dynamin-related protein 4C"/>
    <property type="match status" value="1"/>
</dbReference>
<dbReference type="InterPro" id="IPR000375">
    <property type="entry name" value="Dynamin_stalk"/>
</dbReference>
<dbReference type="Pfam" id="PF00350">
    <property type="entry name" value="Dynamin_N"/>
    <property type="match status" value="1"/>
</dbReference>
<keyword evidence="3" id="KW-0505">Motor protein</keyword>
<reference evidence="6 7" key="1">
    <citation type="submission" date="2020-10" db="EMBL/GenBank/DDBJ databases">
        <title>Plant Genome Project.</title>
        <authorList>
            <person name="Zhang R.-G."/>
        </authorList>
    </citation>
    <scope>NUCLEOTIDE SEQUENCE [LARGE SCALE GENOMIC DNA]</scope>
    <source>
        <strain evidence="6">FAFU-HL-1</strain>
        <tissue evidence="6">Leaf</tissue>
    </source>
</reference>